<feature type="modified residue" description="N6-(pyridoxal phosphate)lysine" evidence="11">
    <location>
        <position position="107"/>
    </location>
</feature>
<dbReference type="CDD" id="cd06446">
    <property type="entry name" value="Trp-synth_B"/>
    <property type="match status" value="1"/>
</dbReference>
<evidence type="ECO:0000256" key="6">
    <source>
        <dbReference type="ARBA" id="ARBA00022822"/>
    </source>
</evidence>
<keyword evidence="8 11" id="KW-0057">Aromatic amino acid biosynthesis</keyword>
<protein>
    <recommendedName>
        <fullName evidence="11">Tryptophan synthase beta chain</fullName>
        <ecNumber evidence="11">4.2.1.20</ecNumber>
    </recommendedName>
</protein>
<proteinExistence type="inferred from homology"/>
<name>I4B7K9_TURPD</name>
<dbReference type="InterPro" id="IPR023026">
    <property type="entry name" value="Trp_synth_beta/beta-like"/>
</dbReference>
<feature type="domain" description="Tryptophan synthase beta chain-like PALP" evidence="12">
    <location>
        <begin position="75"/>
        <end position="393"/>
    </location>
</feature>
<dbReference type="Gene3D" id="3.40.50.1100">
    <property type="match status" value="2"/>
</dbReference>
<dbReference type="HAMAP" id="MF_00133">
    <property type="entry name" value="Trp_synth_beta"/>
    <property type="match status" value="1"/>
</dbReference>
<dbReference type="PANTHER" id="PTHR48077:SF3">
    <property type="entry name" value="TRYPTOPHAN SYNTHASE"/>
    <property type="match status" value="1"/>
</dbReference>
<evidence type="ECO:0000256" key="5">
    <source>
        <dbReference type="ARBA" id="ARBA00022605"/>
    </source>
</evidence>
<evidence type="ECO:0000256" key="3">
    <source>
        <dbReference type="ARBA" id="ARBA00009982"/>
    </source>
</evidence>
<dbReference type="InterPro" id="IPR001926">
    <property type="entry name" value="TrpB-like_PALP"/>
</dbReference>
<comment type="similarity">
    <text evidence="3 11">Belongs to the TrpB family.</text>
</comment>
<evidence type="ECO:0000256" key="10">
    <source>
        <dbReference type="ARBA" id="ARBA00049047"/>
    </source>
</evidence>
<dbReference type="PROSITE" id="PS00168">
    <property type="entry name" value="TRP_SYNTHASE_BETA"/>
    <property type="match status" value="1"/>
</dbReference>
<accession>I4B7K9</accession>
<gene>
    <name evidence="11" type="primary">trpB</name>
    <name evidence="13" type="ordered locus">Turpa_2626</name>
</gene>
<dbReference type="RefSeq" id="WP_014803771.1">
    <property type="nucleotide sequence ID" value="NC_018020.1"/>
</dbReference>
<keyword evidence="7 11" id="KW-0663">Pyridoxal phosphate</keyword>
<dbReference type="PANTHER" id="PTHR48077">
    <property type="entry name" value="TRYPTOPHAN SYNTHASE-RELATED"/>
    <property type="match status" value="1"/>
</dbReference>
<sequence>MAAKKKPAKAKAKPKAEASKKIEIPEGYFGEFGGRFVSDLLIPALDELSAAWKKFSNDKKFQKELLGLYNDYAGRPSLLTYAANLSQRYQAQIYLKREDLLHTGSHKINNTLGQALLAQKMKKKRIIAETGAGQHGVATATAAALMKIPAHVYMGSEDLRRQALNGFRMRLLGATVSGVGGEHGTLRDAVNEALRDWAKNVDDTYYLIGSAIGPHPYPTMVRTLQSVIGREARQQILKAEGRLPQAVFSCVGGGSNALGMFYGFLKDTKVQLIGAEAGGRALTPGNHSASLTAGKPGVLQGAMTYIIQTPDGQVQDVHSISAGLDYPGVGPEHAYLLKQGRTEYVAVRDKAALEAFQELAQEEGIIPALESAHAVAAAKNYIADLRKQGKKNPLILICLSGRGDKDVQEVERLLALPQEPELPEDAPAAPQFNTVPTVKVVAAGE</sequence>
<evidence type="ECO:0000259" key="12">
    <source>
        <dbReference type="Pfam" id="PF00291"/>
    </source>
</evidence>
<evidence type="ECO:0000256" key="7">
    <source>
        <dbReference type="ARBA" id="ARBA00022898"/>
    </source>
</evidence>
<dbReference type="InterPro" id="IPR006653">
    <property type="entry name" value="Trp_synth_b_CS"/>
</dbReference>
<comment type="catalytic activity">
    <reaction evidence="10 11">
        <text>(1S,2R)-1-C-(indol-3-yl)glycerol 3-phosphate + L-serine = D-glyceraldehyde 3-phosphate + L-tryptophan + H2O</text>
        <dbReference type="Rhea" id="RHEA:10532"/>
        <dbReference type="ChEBI" id="CHEBI:15377"/>
        <dbReference type="ChEBI" id="CHEBI:33384"/>
        <dbReference type="ChEBI" id="CHEBI:57912"/>
        <dbReference type="ChEBI" id="CHEBI:58866"/>
        <dbReference type="ChEBI" id="CHEBI:59776"/>
        <dbReference type="EC" id="4.2.1.20"/>
    </reaction>
</comment>
<keyword evidence="6 11" id="KW-0822">Tryptophan biosynthesis</keyword>
<evidence type="ECO:0000256" key="11">
    <source>
        <dbReference type="HAMAP-Rule" id="MF_00133"/>
    </source>
</evidence>
<evidence type="ECO:0000256" key="8">
    <source>
        <dbReference type="ARBA" id="ARBA00023141"/>
    </source>
</evidence>
<dbReference type="GO" id="GO:0004834">
    <property type="term" value="F:tryptophan synthase activity"/>
    <property type="evidence" value="ECO:0007669"/>
    <property type="project" value="UniProtKB-UniRule"/>
</dbReference>
<dbReference type="PIRSF" id="PIRSF001413">
    <property type="entry name" value="Trp_syn_beta"/>
    <property type="match status" value="1"/>
</dbReference>
<dbReference type="OrthoDB" id="9766131at2"/>
<evidence type="ECO:0000256" key="2">
    <source>
        <dbReference type="ARBA" id="ARBA00004733"/>
    </source>
</evidence>
<dbReference type="STRING" id="869212.Turpa_2626"/>
<dbReference type="InterPro" id="IPR006654">
    <property type="entry name" value="Trp_synth_beta"/>
</dbReference>
<evidence type="ECO:0000256" key="4">
    <source>
        <dbReference type="ARBA" id="ARBA00011270"/>
    </source>
</evidence>
<reference evidence="13 14" key="1">
    <citation type="submission" date="2012-06" db="EMBL/GenBank/DDBJ databases">
        <title>The complete chromosome of genome of Turneriella parva DSM 21527.</title>
        <authorList>
            <consortium name="US DOE Joint Genome Institute (JGI-PGF)"/>
            <person name="Lucas S."/>
            <person name="Han J."/>
            <person name="Lapidus A."/>
            <person name="Bruce D."/>
            <person name="Goodwin L."/>
            <person name="Pitluck S."/>
            <person name="Peters L."/>
            <person name="Kyrpides N."/>
            <person name="Mavromatis K."/>
            <person name="Ivanova N."/>
            <person name="Mikhailova N."/>
            <person name="Chertkov O."/>
            <person name="Detter J.C."/>
            <person name="Tapia R."/>
            <person name="Han C."/>
            <person name="Land M."/>
            <person name="Hauser L."/>
            <person name="Markowitz V."/>
            <person name="Cheng J.-F."/>
            <person name="Hugenholtz P."/>
            <person name="Woyke T."/>
            <person name="Wu D."/>
            <person name="Gronow S."/>
            <person name="Wellnitz S."/>
            <person name="Brambilla E."/>
            <person name="Klenk H.-P."/>
            <person name="Eisen J.A."/>
        </authorList>
    </citation>
    <scope>NUCLEOTIDE SEQUENCE [LARGE SCALE GENOMIC DNA]</scope>
    <source>
        <strain evidence="14">ATCC BAA-1111 / DSM 21527 / NCTC 11395 / H</strain>
    </source>
</reference>
<comment type="function">
    <text evidence="11">The beta subunit is responsible for the synthesis of L-tryptophan from indole and L-serine.</text>
</comment>
<dbReference type="NCBIfam" id="TIGR00263">
    <property type="entry name" value="trpB"/>
    <property type="match status" value="1"/>
</dbReference>
<evidence type="ECO:0000313" key="14">
    <source>
        <dbReference type="Proteomes" id="UP000006048"/>
    </source>
</evidence>
<comment type="cofactor">
    <cofactor evidence="1 11">
        <name>pyridoxal 5'-phosphate</name>
        <dbReference type="ChEBI" id="CHEBI:597326"/>
    </cofactor>
</comment>
<keyword evidence="5 11" id="KW-0028">Amino-acid biosynthesis</keyword>
<dbReference type="SUPFAM" id="SSF53686">
    <property type="entry name" value="Tryptophan synthase beta subunit-like PLP-dependent enzymes"/>
    <property type="match status" value="1"/>
</dbReference>
<dbReference type="HOGENOM" id="CLU_016734_3_1_12"/>
<evidence type="ECO:0000256" key="1">
    <source>
        <dbReference type="ARBA" id="ARBA00001933"/>
    </source>
</evidence>
<dbReference type="EMBL" id="CP002959">
    <property type="protein sequence ID" value="AFM13266.1"/>
    <property type="molecule type" value="Genomic_DNA"/>
</dbReference>
<dbReference type="GO" id="GO:0005737">
    <property type="term" value="C:cytoplasm"/>
    <property type="evidence" value="ECO:0007669"/>
    <property type="project" value="TreeGrafter"/>
</dbReference>
<organism evidence="13 14">
    <name type="scientific">Turneriella parva (strain ATCC BAA-1111 / DSM 21527 / NCTC 11395 / H)</name>
    <name type="common">Leptospira parva</name>
    <dbReference type="NCBI Taxonomy" id="869212"/>
    <lineage>
        <taxon>Bacteria</taxon>
        <taxon>Pseudomonadati</taxon>
        <taxon>Spirochaetota</taxon>
        <taxon>Spirochaetia</taxon>
        <taxon>Leptospirales</taxon>
        <taxon>Leptospiraceae</taxon>
        <taxon>Turneriella</taxon>
    </lineage>
</organism>
<dbReference type="FunFam" id="3.40.50.1100:FF:000004">
    <property type="entry name" value="Tryptophan synthase beta chain"/>
    <property type="match status" value="1"/>
</dbReference>
<evidence type="ECO:0000313" key="13">
    <source>
        <dbReference type="EMBL" id="AFM13266.1"/>
    </source>
</evidence>
<evidence type="ECO:0000256" key="9">
    <source>
        <dbReference type="ARBA" id="ARBA00023239"/>
    </source>
</evidence>
<dbReference type="EC" id="4.2.1.20" evidence="11"/>
<comment type="subunit">
    <text evidence="4 11">Tetramer of two alpha and two beta chains.</text>
</comment>
<dbReference type="InterPro" id="IPR036052">
    <property type="entry name" value="TrpB-like_PALP_sf"/>
</dbReference>
<dbReference type="Pfam" id="PF00291">
    <property type="entry name" value="PALP"/>
    <property type="match status" value="1"/>
</dbReference>
<dbReference type="AlphaFoldDB" id="I4B7K9"/>
<keyword evidence="14" id="KW-1185">Reference proteome</keyword>
<dbReference type="Proteomes" id="UP000006048">
    <property type="component" value="Chromosome"/>
</dbReference>
<keyword evidence="9 11" id="KW-0456">Lyase</keyword>
<comment type="pathway">
    <text evidence="2 11">Amino-acid biosynthesis; L-tryptophan biosynthesis; L-tryptophan from chorismate: step 5/5.</text>
</comment>
<dbReference type="KEGG" id="tpx:Turpa_2626"/>
<dbReference type="PATRIC" id="fig|869212.3.peg.2648"/>
<dbReference type="UniPathway" id="UPA00035">
    <property type="reaction ID" value="UER00044"/>
</dbReference>